<dbReference type="RefSeq" id="WP_265673826.1">
    <property type="nucleotide sequence ID" value="NZ_JAKRRY010000004.1"/>
</dbReference>
<comment type="caution">
    <text evidence="7">The sequence shown here is derived from an EMBL/GenBank/DDBJ whole genome shotgun (WGS) entry which is preliminary data.</text>
</comment>
<keyword evidence="2 4" id="KW-0479">Metal-binding</keyword>
<feature type="domain" description="Cytochrome c" evidence="6">
    <location>
        <begin position="381"/>
        <end position="490"/>
    </location>
</feature>
<dbReference type="GO" id="GO:0046872">
    <property type="term" value="F:metal ion binding"/>
    <property type="evidence" value="ECO:0007669"/>
    <property type="project" value="UniProtKB-KW"/>
</dbReference>
<dbReference type="Proteomes" id="UP001155587">
    <property type="component" value="Unassembled WGS sequence"/>
</dbReference>
<evidence type="ECO:0000256" key="5">
    <source>
        <dbReference type="SAM" id="SignalP"/>
    </source>
</evidence>
<dbReference type="InterPro" id="IPR009056">
    <property type="entry name" value="Cyt_c-like_dom"/>
</dbReference>
<dbReference type="AlphaFoldDB" id="A0A9X3HVM6"/>
<dbReference type="SUPFAM" id="SSF46626">
    <property type="entry name" value="Cytochrome c"/>
    <property type="match status" value="1"/>
</dbReference>
<evidence type="ECO:0000256" key="4">
    <source>
        <dbReference type="PROSITE-ProRule" id="PRU00433"/>
    </source>
</evidence>
<dbReference type="NCBIfam" id="NF040606">
    <property type="entry name" value="CytoC_perox"/>
    <property type="match status" value="1"/>
</dbReference>
<keyword evidence="1 4" id="KW-0349">Heme</keyword>
<evidence type="ECO:0000256" key="3">
    <source>
        <dbReference type="ARBA" id="ARBA00023004"/>
    </source>
</evidence>
<reference evidence="7" key="1">
    <citation type="submission" date="2022-02" db="EMBL/GenBank/DDBJ databases">
        <title>Vibrio sp. nov, a new bacterium isolated from seawater.</title>
        <authorList>
            <person name="Yuan Y."/>
        </authorList>
    </citation>
    <scope>NUCLEOTIDE SEQUENCE</scope>
    <source>
        <strain evidence="7">ZSDZ65</strain>
    </source>
</reference>
<keyword evidence="8" id="KW-1185">Reference proteome</keyword>
<evidence type="ECO:0000256" key="2">
    <source>
        <dbReference type="ARBA" id="ARBA00022723"/>
    </source>
</evidence>
<dbReference type="InterPro" id="IPR051395">
    <property type="entry name" value="Cytochrome_c_Peroxidase/MauG"/>
</dbReference>
<evidence type="ECO:0000259" key="6">
    <source>
        <dbReference type="PROSITE" id="PS51007"/>
    </source>
</evidence>
<feature type="chain" id="PRO_5040754665" evidence="5">
    <location>
        <begin position="24"/>
        <end position="684"/>
    </location>
</feature>
<name>A0A9X3HVM6_9VIBR</name>
<dbReference type="Gene3D" id="1.10.760.10">
    <property type="entry name" value="Cytochrome c-like domain"/>
    <property type="match status" value="1"/>
</dbReference>
<dbReference type="PANTHER" id="PTHR30600:SF9">
    <property type="entry name" value="BLR7738 PROTEIN"/>
    <property type="match status" value="1"/>
</dbReference>
<evidence type="ECO:0000256" key="1">
    <source>
        <dbReference type="ARBA" id="ARBA00022617"/>
    </source>
</evidence>
<dbReference type="Pfam" id="PF21419">
    <property type="entry name" value="RoxA-like_Cyt-c"/>
    <property type="match status" value="1"/>
</dbReference>
<evidence type="ECO:0000313" key="7">
    <source>
        <dbReference type="EMBL" id="MCW8345383.1"/>
    </source>
</evidence>
<keyword evidence="5" id="KW-0732">Signal</keyword>
<dbReference type="EMBL" id="JAKRRY010000004">
    <property type="protein sequence ID" value="MCW8345383.1"/>
    <property type="molecule type" value="Genomic_DNA"/>
</dbReference>
<sequence length="684" mass="74339">MKMCNFSLLIAVSIGLVAGSTHAADTIEQQKIDSSLIGERILAMEAKGLLDLIPYQTGSELVYPEPVADSVNGAVNLQQGWTLASQQEFYYTTQGSQILPYKWYLHLEQSDSVALFRSDANIQQYGYIASEASELNPDGLSVGFAKDVGSDGKAWVGLTCAACHTTEVTYQDLRMRIDGGPTMADFQTFNVDLVAALTATLADPEKFSRFADNMLLDKNTSSSEQAALKKALQEQIVVLSNRNMINVPNDQQVPYGYGRLDAIGAIFNQVLSVFTAEPTNARPANAPVSYPFIWGTHQSDYVQWTGFAPNGPLSIGALIRNGGEVLGVYGKIDINSQSHGLGYSSSIDFNGLGLLEARVAQLRSPQWPSEAKLAAFQIDTDKSQAGKALYDKECASCHTTVARADEGQNYQAVLTPLSEIQTDSQEILNLVALRNADNYQGRKEAIVAGPTIGYTTLGLNPLVNSVVGSAIDQLEDAARAAFVQYMGGKLAANENNGINVSDKDKALQQAEVVAEFAALKDAYGELIKVYKRCEAYRAGSTKCSQALELTIKLVKGKALAKDIDSQITQFFESQKPSPVNEEVLTGQVYKARPLNGIWATAPYLHNGSVLSLMELLTPPKERLKTFYVGSRELDPVNVGFVNEQTEHSSLLDTSLLGNNNQGHVYGTQLSVQEKQTLVEYMKTL</sequence>
<proteinExistence type="predicted"/>
<protein>
    <submittedName>
        <fullName evidence="7">Cytochrome c</fullName>
    </submittedName>
</protein>
<dbReference type="InterPro" id="IPR047758">
    <property type="entry name" value="CytoC_perox"/>
</dbReference>
<dbReference type="GO" id="GO:0004130">
    <property type="term" value="F:cytochrome-c peroxidase activity"/>
    <property type="evidence" value="ECO:0007669"/>
    <property type="project" value="TreeGrafter"/>
</dbReference>
<dbReference type="GO" id="GO:0009055">
    <property type="term" value="F:electron transfer activity"/>
    <property type="evidence" value="ECO:0007669"/>
    <property type="project" value="InterPro"/>
</dbReference>
<organism evidence="7 8">
    <name type="scientific">Vibrio qingdaonensis</name>
    <dbReference type="NCBI Taxonomy" id="2829491"/>
    <lineage>
        <taxon>Bacteria</taxon>
        <taxon>Pseudomonadati</taxon>
        <taxon>Pseudomonadota</taxon>
        <taxon>Gammaproteobacteria</taxon>
        <taxon>Vibrionales</taxon>
        <taxon>Vibrionaceae</taxon>
        <taxon>Vibrio</taxon>
    </lineage>
</organism>
<dbReference type="InterPro" id="IPR036909">
    <property type="entry name" value="Cyt_c-like_dom_sf"/>
</dbReference>
<dbReference type="GO" id="GO:0020037">
    <property type="term" value="F:heme binding"/>
    <property type="evidence" value="ECO:0007669"/>
    <property type="project" value="InterPro"/>
</dbReference>
<evidence type="ECO:0000313" key="8">
    <source>
        <dbReference type="Proteomes" id="UP001155587"/>
    </source>
</evidence>
<accession>A0A9X3HVM6</accession>
<feature type="signal peptide" evidence="5">
    <location>
        <begin position="1"/>
        <end position="23"/>
    </location>
</feature>
<keyword evidence="3 4" id="KW-0408">Iron</keyword>
<dbReference type="PANTHER" id="PTHR30600">
    <property type="entry name" value="CYTOCHROME C PEROXIDASE-RELATED"/>
    <property type="match status" value="1"/>
</dbReference>
<dbReference type="PROSITE" id="PS51007">
    <property type="entry name" value="CYTC"/>
    <property type="match status" value="1"/>
</dbReference>
<gene>
    <name evidence="7" type="ORF">MD535_04970</name>
</gene>